<comment type="similarity">
    <text evidence="1">Belongs to the ABC transporter superfamily.</text>
</comment>
<dbReference type="InterPro" id="IPR027417">
    <property type="entry name" value="P-loop_NTPase"/>
</dbReference>
<dbReference type="RefSeq" id="WP_019193879.1">
    <property type="nucleotide sequence ID" value="NZ_LT629765.1"/>
</dbReference>
<dbReference type="EMBL" id="LT629765">
    <property type="protein sequence ID" value="SDS54316.1"/>
    <property type="molecule type" value="Genomic_DNA"/>
</dbReference>
<dbReference type="GO" id="GO:0005524">
    <property type="term" value="F:ATP binding"/>
    <property type="evidence" value="ECO:0007669"/>
    <property type="project" value="UniProtKB-KW"/>
</dbReference>
<dbReference type="Pfam" id="PF00005">
    <property type="entry name" value="ABC_tran"/>
    <property type="match status" value="1"/>
</dbReference>
<keyword evidence="13" id="KW-1185">Reference proteome</keyword>
<gene>
    <name evidence="12" type="ORF">SAMN04488539_1882</name>
</gene>
<keyword evidence="6" id="KW-1278">Translocase</keyword>
<evidence type="ECO:0000256" key="2">
    <source>
        <dbReference type="ARBA" id="ARBA00022448"/>
    </source>
</evidence>
<dbReference type="InterPro" id="IPR050086">
    <property type="entry name" value="MetN_ABC_transporter-like"/>
</dbReference>
<evidence type="ECO:0000313" key="13">
    <source>
        <dbReference type="Proteomes" id="UP000182237"/>
    </source>
</evidence>
<comment type="subunit">
    <text evidence="10">Homodimer. Forms a membrane-associated complex with FtsX.</text>
</comment>
<dbReference type="Gene3D" id="3.40.50.300">
    <property type="entry name" value="P-loop containing nucleotide triphosphate hydrolases"/>
    <property type="match status" value="1"/>
</dbReference>
<evidence type="ECO:0000256" key="7">
    <source>
        <dbReference type="ARBA" id="ARBA00022970"/>
    </source>
</evidence>
<keyword evidence="7" id="KW-0029">Amino-acid transport</keyword>
<dbReference type="InterPro" id="IPR017871">
    <property type="entry name" value="ABC_transporter-like_CS"/>
</dbReference>
<dbReference type="PANTHER" id="PTHR43166:SF30">
    <property type="entry name" value="METHIONINE IMPORT ATP-BINDING PROTEIN METN"/>
    <property type="match status" value="1"/>
</dbReference>
<dbReference type="Proteomes" id="UP000182237">
    <property type="component" value="Chromosome I"/>
</dbReference>
<accession>A0A1H1T2V7</accession>
<dbReference type="FunFam" id="3.40.50.300:FF:000056">
    <property type="entry name" value="Cell division ATP-binding protein FtsE"/>
    <property type="match status" value="1"/>
</dbReference>
<evidence type="ECO:0000256" key="5">
    <source>
        <dbReference type="ARBA" id="ARBA00022840"/>
    </source>
</evidence>
<comment type="function">
    <text evidence="9">Part of the ABC transporter FtsEX involved in cellular division. Has ATPase activity.</text>
</comment>
<evidence type="ECO:0000256" key="3">
    <source>
        <dbReference type="ARBA" id="ARBA00022475"/>
    </source>
</evidence>
<dbReference type="InterPro" id="IPR018449">
    <property type="entry name" value="NIL_domain"/>
</dbReference>
<evidence type="ECO:0000256" key="8">
    <source>
        <dbReference type="ARBA" id="ARBA00023136"/>
    </source>
</evidence>
<evidence type="ECO:0000313" key="12">
    <source>
        <dbReference type="EMBL" id="SDS54316.1"/>
    </source>
</evidence>
<keyword evidence="8" id="KW-0472">Membrane</keyword>
<keyword evidence="4" id="KW-0547">Nucleotide-binding</keyword>
<dbReference type="PANTHER" id="PTHR43166">
    <property type="entry name" value="AMINO ACID IMPORT ATP-BINDING PROTEIN"/>
    <property type="match status" value="1"/>
</dbReference>
<name>A0A1H1T2V7_9CORY</name>
<dbReference type="GO" id="GO:0006865">
    <property type="term" value="P:amino acid transport"/>
    <property type="evidence" value="ECO:0007669"/>
    <property type="project" value="UniProtKB-KW"/>
</dbReference>
<evidence type="ECO:0000259" key="11">
    <source>
        <dbReference type="PROSITE" id="PS50893"/>
    </source>
</evidence>
<organism evidence="12 13">
    <name type="scientific">Corynebacterium timonense</name>
    <dbReference type="NCBI Taxonomy" id="441500"/>
    <lineage>
        <taxon>Bacteria</taxon>
        <taxon>Bacillati</taxon>
        <taxon>Actinomycetota</taxon>
        <taxon>Actinomycetes</taxon>
        <taxon>Mycobacteriales</taxon>
        <taxon>Corynebacteriaceae</taxon>
        <taxon>Corynebacterium</taxon>
    </lineage>
</organism>
<evidence type="ECO:0000256" key="6">
    <source>
        <dbReference type="ARBA" id="ARBA00022967"/>
    </source>
</evidence>
<keyword evidence="5 12" id="KW-0067">ATP-binding</keyword>
<dbReference type="InterPro" id="IPR003439">
    <property type="entry name" value="ABC_transporter-like_ATP-bd"/>
</dbReference>
<evidence type="ECO:0000256" key="10">
    <source>
        <dbReference type="ARBA" id="ARBA00063837"/>
    </source>
</evidence>
<dbReference type="Gene3D" id="3.30.70.260">
    <property type="match status" value="1"/>
</dbReference>
<dbReference type="SMART" id="SM00382">
    <property type="entry name" value="AAA"/>
    <property type="match status" value="1"/>
</dbReference>
<dbReference type="AlphaFoldDB" id="A0A1H1T2V7"/>
<dbReference type="eggNOG" id="COG1135">
    <property type="taxonomic scope" value="Bacteria"/>
</dbReference>
<dbReference type="SUPFAM" id="SSF52540">
    <property type="entry name" value="P-loop containing nucleoside triphosphate hydrolases"/>
    <property type="match status" value="1"/>
</dbReference>
<dbReference type="PROSITE" id="PS50893">
    <property type="entry name" value="ABC_TRANSPORTER_2"/>
    <property type="match status" value="1"/>
</dbReference>
<evidence type="ECO:0000256" key="4">
    <source>
        <dbReference type="ARBA" id="ARBA00022741"/>
    </source>
</evidence>
<keyword evidence="3" id="KW-1003">Cell membrane</keyword>
<dbReference type="Pfam" id="PF09383">
    <property type="entry name" value="NIL"/>
    <property type="match status" value="1"/>
</dbReference>
<keyword evidence="2" id="KW-0813">Transport</keyword>
<dbReference type="GO" id="GO:0005886">
    <property type="term" value="C:plasma membrane"/>
    <property type="evidence" value="ECO:0007669"/>
    <property type="project" value="UniProtKB-ARBA"/>
</dbReference>
<protein>
    <submittedName>
        <fullName evidence="12">D-methionine transport system ATP-binding protein</fullName>
    </submittedName>
</protein>
<dbReference type="InterPro" id="IPR003593">
    <property type="entry name" value="AAA+_ATPase"/>
</dbReference>
<evidence type="ECO:0000256" key="9">
    <source>
        <dbReference type="ARBA" id="ARBA00054718"/>
    </source>
</evidence>
<feature type="domain" description="ABC transporter" evidence="11">
    <location>
        <begin position="6"/>
        <end position="242"/>
    </location>
</feature>
<dbReference type="OrthoDB" id="4398079at2"/>
<evidence type="ECO:0000256" key="1">
    <source>
        <dbReference type="ARBA" id="ARBA00005417"/>
    </source>
</evidence>
<dbReference type="PROSITE" id="PS00211">
    <property type="entry name" value="ABC_TRANSPORTER_1"/>
    <property type="match status" value="1"/>
</dbReference>
<reference evidence="12 13" key="1">
    <citation type="submission" date="2016-10" db="EMBL/GenBank/DDBJ databases">
        <authorList>
            <person name="de Groot N.N."/>
        </authorList>
    </citation>
    <scope>NUCLEOTIDE SEQUENCE [LARGE SCALE GENOMIC DNA]</scope>
    <source>
        <strain evidence="12 13">DSM 45434</strain>
    </source>
</reference>
<dbReference type="GO" id="GO:0016887">
    <property type="term" value="F:ATP hydrolysis activity"/>
    <property type="evidence" value="ECO:0007669"/>
    <property type="project" value="InterPro"/>
</dbReference>
<dbReference type="InterPro" id="IPR045865">
    <property type="entry name" value="ACT-like_dom_sf"/>
</dbReference>
<dbReference type="SUPFAM" id="SSF55021">
    <property type="entry name" value="ACT-like"/>
    <property type="match status" value="1"/>
</dbReference>
<sequence length="335" mass="35814">MSDAAITFRDVTKTFGPDFRALDSVTLDVPEGSVYGVVGTSGAGKSTLIRMVNGLEKPTSGTVTVLGSEPARLSGGDLRAFRRTVSMVFQNYNLLESRTVSENVAMPLVLAGVKRSAISERVAATLEMVGLTERADHKPRQLSGGQRQRVGIARALVTEPRLLLCDEPTSALDPLTTSQILDLIARINNDLGVTVLIITHQMDVIARLADRVAVLDSGAVLENGTVADVFARPRTPLAARFVDTVIPNEVPQHVRDAATSYDQVWRLTHSHSAARAVVADLGQRFGVRADILHAVDAPLGGTVVGKLDLGVSGGSLREAQDYVNELEHVTVEVLP</sequence>
<proteinExistence type="inferred from homology"/>
<dbReference type="SMART" id="SM00930">
    <property type="entry name" value="NIL"/>
    <property type="match status" value="1"/>
</dbReference>
<dbReference type="STRING" id="1203190.GCA_000312345_01040"/>